<organism evidence="2 3">
    <name type="scientific">Asprobacillus argus</name>
    <dbReference type="NCBI Taxonomy" id="3076534"/>
    <lineage>
        <taxon>Bacteria</taxon>
        <taxon>Pseudomonadati</taxon>
        <taxon>Bacteroidota</taxon>
        <taxon>Flavobacteriia</taxon>
        <taxon>Flavobacteriales</taxon>
        <taxon>Flavobacteriaceae</taxon>
        <taxon>Asprobacillus</taxon>
    </lineage>
</organism>
<keyword evidence="3" id="KW-1185">Reference proteome</keyword>
<dbReference type="RefSeq" id="WP_349241343.1">
    <property type="nucleotide sequence ID" value="NZ_JAVTTO010000002.1"/>
</dbReference>
<feature type="signal peptide" evidence="1">
    <location>
        <begin position="1"/>
        <end position="19"/>
    </location>
</feature>
<gene>
    <name evidence="2" type="ORF">RQM59_06850</name>
</gene>
<proteinExistence type="predicted"/>
<keyword evidence="1" id="KW-0732">Signal</keyword>
<dbReference type="PROSITE" id="PS51257">
    <property type="entry name" value="PROKAR_LIPOPROTEIN"/>
    <property type="match status" value="1"/>
</dbReference>
<evidence type="ECO:0000256" key="1">
    <source>
        <dbReference type="SAM" id="SignalP"/>
    </source>
</evidence>
<name>A0ABU3LGA7_9FLAO</name>
<evidence type="ECO:0000313" key="2">
    <source>
        <dbReference type="EMBL" id="MDT7832092.1"/>
    </source>
</evidence>
<protein>
    <recommendedName>
        <fullName evidence="4">Lipocalin-like domain-containing protein</fullName>
    </recommendedName>
</protein>
<dbReference type="Proteomes" id="UP001257277">
    <property type="component" value="Unassembled WGS sequence"/>
</dbReference>
<reference evidence="2 3" key="1">
    <citation type="submission" date="2023-09" db="EMBL/GenBank/DDBJ databases">
        <title>Novel taxa isolated from Blanes Bay.</title>
        <authorList>
            <person name="Rey-Velasco X."/>
            <person name="Lucena T."/>
        </authorList>
    </citation>
    <scope>NUCLEOTIDE SEQUENCE [LARGE SCALE GENOMIC DNA]</scope>
    <source>
        <strain evidence="2 3">S356</strain>
    </source>
</reference>
<evidence type="ECO:0008006" key="4">
    <source>
        <dbReference type="Google" id="ProtNLM"/>
    </source>
</evidence>
<evidence type="ECO:0000313" key="3">
    <source>
        <dbReference type="Proteomes" id="UP001257277"/>
    </source>
</evidence>
<feature type="chain" id="PRO_5047415513" description="Lipocalin-like domain-containing protein" evidence="1">
    <location>
        <begin position="20"/>
        <end position="237"/>
    </location>
</feature>
<sequence>MKKIAIISVLIWAAILLTACKSKENNTSIEGLWLVEKVQMGTQEMTPIARWTRFNANYTQSSGNGWLQHSVGSWGLDGNKLSVENTNGISDGFEPFQVSLEGEKMIWKRKEEKDTVHVFLKKIEKLPTSKGNDLFGLWKLVGYAENGVDATSKINVPERAMIHFRWDNVYVQHNMPAGKRSGVYKIHGHKPEIQMINYGDGNSFDFWKFEIVDDMLIMTSTDKTTEIKFKRSHQFPQ</sequence>
<comment type="caution">
    <text evidence="2">The sequence shown here is derived from an EMBL/GenBank/DDBJ whole genome shotgun (WGS) entry which is preliminary data.</text>
</comment>
<accession>A0ABU3LGA7</accession>
<dbReference type="EMBL" id="JAVTTO010000002">
    <property type="protein sequence ID" value="MDT7832092.1"/>
    <property type="molecule type" value="Genomic_DNA"/>
</dbReference>